<proteinExistence type="predicted"/>
<dbReference type="EMBL" id="FOAF01000010">
    <property type="protein sequence ID" value="SEM32408.1"/>
    <property type="molecule type" value="Genomic_DNA"/>
</dbReference>
<dbReference type="Proteomes" id="UP000199421">
    <property type="component" value="Unassembled WGS sequence"/>
</dbReference>
<dbReference type="PANTHER" id="PTHR22901:SF0">
    <property type="entry name" value="SIALATE O-ACETYLESTERASE"/>
    <property type="match status" value="1"/>
</dbReference>
<keyword evidence="4" id="KW-1185">Reference proteome</keyword>
<evidence type="ECO:0000313" key="4">
    <source>
        <dbReference type="Proteomes" id="UP000199421"/>
    </source>
</evidence>
<dbReference type="RefSeq" id="WP_093330416.1">
    <property type="nucleotide sequence ID" value="NZ_FOAF01000010.1"/>
</dbReference>
<evidence type="ECO:0000256" key="1">
    <source>
        <dbReference type="ARBA" id="ARBA00022801"/>
    </source>
</evidence>
<organism evidence="3 4">
    <name type="scientific">Olivibacter domesticus</name>
    <name type="common">Pseudosphingobacterium domesticum</name>
    <dbReference type="NCBI Taxonomy" id="407022"/>
    <lineage>
        <taxon>Bacteria</taxon>
        <taxon>Pseudomonadati</taxon>
        <taxon>Bacteroidota</taxon>
        <taxon>Sphingobacteriia</taxon>
        <taxon>Sphingobacteriales</taxon>
        <taxon>Sphingobacteriaceae</taxon>
        <taxon>Olivibacter</taxon>
    </lineage>
</organism>
<dbReference type="InterPro" id="IPR036514">
    <property type="entry name" value="SGNH_hydro_sf"/>
</dbReference>
<dbReference type="Pfam" id="PF03629">
    <property type="entry name" value="SASA"/>
    <property type="match status" value="1"/>
</dbReference>
<dbReference type="OrthoDB" id="9816001at2"/>
<reference evidence="4" key="1">
    <citation type="submission" date="2016-10" db="EMBL/GenBank/DDBJ databases">
        <authorList>
            <person name="Varghese N."/>
            <person name="Submissions S."/>
        </authorList>
    </citation>
    <scope>NUCLEOTIDE SEQUENCE [LARGE SCALE GENOMIC DNA]</scope>
    <source>
        <strain evidence="4">DSM 18733</strain>
    </source>
</reference>
<dbReference type="PANTHER" id="PTHR22901">
    <property type="entry name" value="SIALATE O-ACETYLESTERASE"/>
    <property type="match status" value="1"/>
</dbReference>
<keyword evidence="1" id="KW-0378">Hydrolase</keyword>
<dbReference type="Gene3D" id="3.40.50.1110">
    <property type="entry name" value="SGNH hydrolase"/>
    <property type="match status" value="1"/>
</dbReference>
<name>A0A1H7XGS4_OLID1</name>
<evidence type="ECO:0000313" key="3">
    <source>
        <dbReference type="EMBL" id="SEM32408.1"/>
    </source>
</evidence>
<dbReference type="InterPro" id="IPR005181">
    <property type="entry name" value="SASA"/>
</dbReference>
<accession>A0A1H7XGS4</accession>
<dbReference type="AlphaFoldDB" id="A0A1H7XGS4"/>
<dbReference type="GO" id="GO:0001681">
    <property type="term" value="F:sialate O-acetylesterase activity"/>
    <property type="evidence" value="ECO:0007669"/>
    <property type="project" value="InterPro"/>
</dbReference>
<protein>
    <submittedName>
        <fullName evidence="3">Sialate O-acetylesterase</fullName>
    </submittedName>
</protein>
<gene>
    <name evidence="3" type="ORF">SAMN05661044_04872</name>
</gene>
<dbReference type="SUPFAM" id="SSF52266">
    <property type="entry name" value="SGNH hydrolase"/>
    <property type="match status" value="1"/>
</dbReference>
<sequence>MISYHCKRLICLFVTTFFLTGALAKVKLPAVFSDGMVLQQQASVPVWGTSNGQTVDITTSWNEKKYRVQVNDDGAWRVMVITPKAGGPYEIYLNDGNEMVLRDVLIGEVWLASGQSNMGMRVASPPTQPVLHADRLISEAGNPLIRLFRLPVKQAIHPLDDCDATWTQPDSASVSAFSAVAYQFALNLQRELGVPVGILQSAYGGTQVQAWMDSTSLNSFPELASLRIPEKVTKNTPTVLFNAMIYPILGYRIKGAIWYQGEGNRGTADRYADWFAGMVQGWRARWNQGDFPFLYAQIAPFKYDGKNQSAYLREAQLQAMTEIPNTGMAVTLDVGSKETIHPPDKTTVAGRLSNLALAKVYGKLSEETNSPVLKKTKRKGGNIHLYFDNVAEGLVMRDSETANDNFEVAGADRQFYPATARIVTDNELIIQSRQVAHPIAVRYCFKDWAIGSLFNSRGLPASSFRTDKGGYK</sequence>
<dbReference type="STRING" id="407022.SAMN05661044_04872"/>
<dbReference type="InterPro" id="IPR039329">
    <property type="entry name" value="SIAE"/>
</dbReference>
<feature type="domain" description="Sialate O-acetylesterase" evidence="2">
    <location>
        <begin position="108"/>
        <end position="341"/>
    </location>
</feature>
<evidence type="ECO:0000259" key="2">
    <source>
        <dbReference type="Pfam" id="PF03629"/>
    </source>
</evidence>
<dbReference type="GO" id="GO:0005975">
    <property type="term" value="P:carbohydrate metabolic process"/>
    <property type="evidence" value="ECO:0007669"/>
    <property type="project" value="TreeGrafter"/>
</dbReference>